<accession>A0A1W0WSU0</accession>
<dbReference type="Pfam" id="PF00445">
    <property type="entry name" value="Ribonuclease_T2"/>
    <property type="match status" value="1"/>
</dbReference>
<feature type="signal peptide" evidence="3">
    <location>
        <begin position="1"/>
        <end position="17"/>
    </location>
</feature>
<name>A0A1W0WSU0_HYPEX</name>
<evidence type="ECO:0000256" key="1">
    <source>
        <dbReference type="ARBA" id="ARBA00007469"/>
    </source>
</evidence>
<evidence type="ECO:0000256" key="2">
    <source>
        <dbReference type="RuleBase" id="RU004328"/>
    </source>
</evidence>
<keyword evidence="5" id="KW-1185">Reference proteome</keyword>
<dbReference type="InterPro" id="IPR001568">
    <property type="entry name" value="RNase_T2-like"/>
</dbReference>
<dbReference type="PROSITE" id="PS00531">
    <property type="entry name" value="RNASE_T2_2"/>
    <property type="match status" value="1"/>
</dbReference>
<comment type="caution">
    <text evidence="4">The sequence shown here is derived from an EMBL/GenBank/DDBJ whole genome shotgun (WGS) entry which is preliminary data.</text>
</comment>
<dbReference type="PANTHER" id="PTHR11240:SF22">
    <property type="entry name" value="RIBONUCLEASE T2"/>
    <property type="match status" value="1"/>
</dbReference>
<proteinExistence type="inferred from homology"/>
<dbReference type="GO" id="GO:0006401">
    <property type="term" value="P:RNA catabolic process"/>
    <property type="evidence" value="ECO:0007669"/>
    <property type="project" value="TreeGrafter"/>
</dbReference>
<dbReference type="OrthoDB" id="435754at2759"/>
<dbReference type="AlphaFoldDB" id="A0A1W0WSU0"/>
<organism evidence="4 5">
    <name type="scientific">Hypsibius exemplaris</name>
    <name type="common">Freshwater tardigrade</name>
    <dbReference type="NCBI Taxonomy" id="2072580"/>
    <lineage>
        <taxon>Eukaryota</taxon>
        <taxon>Metazoa</taxon>
        <taxon>Ecdysozoa</taxon>
        <taxon>Tardigrada</taxon>
        <taxon>Eutardigrada</taxon>
        <taxon>Parachela</taxon>
        <taxon>Hypsibioidea</taxon>
        <taxon>Hypsibiidae</taxon>
        <taxon>Hypsibius</taxon>
    </lineage>
</organism>
<protein>
    <submittedName>
        <fullName evidence="4">Ribonuclease Oy</fullName>
    </submittedName>
</protein>
<dbReference type="SUPFAM" id="SSF55895">
    <property type="entry name" value="Ribonuclease Rh-like"/>
    <property type="match status" value="1"/>
</dbReference>
<feature type="chain" id="PRO_5013116964" evidence="3">
    <location>
        <begin position="18"/>
        <end position="275"/>
    </location>
</feature>
<keyword evidence="3" id="KW-0732">Signal</keyword>
<gene>
    <name evidence="4" type="ORF">BV898_07665</name>
</gene>
<comment type="similarity">
    <text evidence="1 2">Belongs to the RNase T2 family.</text>
</comment>
<dbReference type="Gene3D" id="3.90.730.10">
    <property type="entry name" value="Ribonuclease T2-like"/>
    <property type="match status" value="1"/>
</dbReference>
<dbReference type="PANTHER" id="PTHR11240">
    <property type="entry name" value="RIBONUCLEASE T2"/>
    <property type="match status" value="1"/>
</dbReference>
<evidence type="ECO:0000313" key="4">
    <source>
        <dbReference type="EMBL" id="OQV18269.1"/>
    </source>
</evidence>
<dbReference type="GO" id="GO:0033897">
    <property type="term" value="F:ribonuclease T2 activity"/>
    <property type="evidence" value="ECO:0007669"/>
    <property type="project" value="InterPro"/>
</dbReference>
<sequence length="275" mass="30365">MNAVIAVFLGLMAVVSAGALVVPHQQQQQSGDNDWDFILFVQRWPASACVNGHVTGGQAATPQKCSFPPEMAPNAWLMHGIWPTKTGTEGPVNCDKTAKWDINPVEPLVPELKADWSNLESNTTYDSFWSHEWLKHGTCAQNLPALVGEFNFFNVPLTLREKYYDFHAALANKNILPDANRKYSHDAFAAALQTAYGSTAEVWCAYDKGTKEHYVAEIRLCLTKTFDLMDCPDSEVKPKSTLGTSSCPTSQELIYAPVKPTGVPILPRPTRPTPQ</sequence>
<dbReference type="EMBL" id="MTYJ01000051">
    <property type="protein sequence ID" value="OQV18269.1"/>
    <property type="molecule type" value="Genomic_DNA"/>
</dbReference>
<dbReference type="GO" id="GO:0003723">
    <property type="term" value="F:RNA binding"/>
    <property type="evidence" value="ECO:0007669"/>
    <property type="project" value="InterPro"/>
</dbReference>
<dbReference type="Proteomes" id="UP000192578">
    <property type="component" value="Unassembled WGS sequence"/>
</dbReference>
<dbReference type="InterPro" id="IPR036430">
    <property type="entry name" value="RNase_T2-like_sf"/>
</dbReference>
<dbReference type="InterPro" id="IPR033130">
    <property type="entry name" value="RNase_T2_His_AS_2"/>
</dbReference>
<reference evidence="5" key="1">
    <citation type="submission" date="2017-01" db="EMBL/GenBank/DDBJ databases">
        <title>Comparative genomics of anhydrobiosis in the tardigrade Hypsibius dujardini.</title>
        <authorList>
            <person name="Yoshida Y."/>
            <person name="Koutsovoulos G."/>
            <person name="Laetsch D."/>
            <person name="Stevens L."/>
            <person name="Kumar S."/>
            <person name="Horikawa D."/>
            <person name="Ishino K."/>
            <person name="Komine S."/>
            <person name="Tomita M."/>
            <person name="Blaxter M."/>
            <person name="Arakawa K."/>
        </authorList>
    </citation>
    <scope>NUCLEOTIDE SEQUENCE [LARGE SCALE GENOMIC DNA]</scope>
    <source>
        <strain evidence="5">Z151</strain>
    </source>
</reference>
<evidence type="ECO:0000256" key="3">
    <source>
        <dbReference type="SAM" id="SignalP"/>
    </source>
</evidence>
<evidence type="ECO:0000313" key="5">
    <source>
        <dbReference type="Proteomes" id="UP000192578"/>
    </source>
</evidence>
<dbReference type="GO" id="GO:0005576">
    <property type="term" value="C:extracellular region"/>
    <property type="evidence" value="ECO:0007669"/>
    <property type="project" value="TreeGrafter"/>
</dbReference>